<feature type="domain" description="DUF7815" evidence="1">
    <location>
        <begin position="58"/>
        <end position="84"/>
    </location>
</feature>
<dbReference type="EMBL" id="JAYWIO010000006">
    <property type="protein sequence ID" value="KAK7256187.1"/>
    <property type="molecule type" value="Genomic_DNA"/>
</dbReference>
<comment type="caution">
    <text evidence="2">The sequence shown here is derived from an EMBL/GenBank/DDBJ whole genome shotgun (WGS) entry which is preliminary data.</text>
</comment>
<evidence type="ECO:0000313" key="2">
    <source>
        <dbReference type="EMBL" id="KAK7256187.1"/>
    </source>
</evidence>
<evidence type="ECO:0000313" key="3">
    <source>
        <dbReference type="Proteomes" id="UP001372338"/>
    </source>
</evidence>
<dbReference type="PANTHER" id="PTHR36308:SF1">
    <property type="entry name" value="DENTIN SIALOPHOSPHOPROTEIN-RELATED"/>
    <property type="match status" value="1"/>
</dbReference>
<dbReference type="PANTHER" id="PTHR36308">
    <property type="entry name" value="DENTIN SIALOPHOSPHOPROTEIN-RELATED"/>
    <property type="match status" value="1"/>
</dbReference>
<dbReference type="Proteomes" id="UP001372338">
    <property type="component" value="Unassembled WGS sequence"/>
</dbReference>
<dbReference type="Pfam" id="PF25122">
    <property type="entry name" value="DUF7815"/>
    <property type="match status" value="1"/>
</dbReference>
<dbReference type="AlphaFoldDB" id="A0AAN9EEV9"/>
<dbReference type="InterPro" id="IPR056717">
    <property type="entry name" value="DUF7815"/>
</dbReference>
<evidence type="ECO:0000259" key="1">
    <source>
        <dbReference type="Pfam" id="PF25122"/>
    </source>
</evidence>
<sequence>MSFEIPIDQIKQLQISLRKQANLSWYKPPTTLNDDRFTPLPILPSISETISQLDPSRPYLRCKNCNARLLRGLHSSICVFCGTHPHNVDLPPEPIKFKDTFGYRWLLQSLNLDASENRAPCHLDTYFVRVWRGVRLGWNRHECKS</sequence>
<keyword evidence="3" id="KW-1185">Reference proteome</keyword>
<organism evidence="2 3">
    <name type="scientific">Crotalaria pallida</name>
    <name type="common">Smooth rattlebox</name>
    <name type="synonym">Crotalaria striata</name>
    <dbReference type="NCBI Taxonomy" id="3830"/>
    <lineage>
        <taxon>Eukaryota</taxon>
        <taxon>Viridiplantae</taxon>
        <taxon>Streptophyta</taxon>
        <taxon>Embryophyta</taxon>
        <taxon>Tracheophyta</taxon>
        <taxon>Spermatophyta</taxon>
        <taxon>Magnoliopsida</taxon>
        <taxon>eudicotyledons</taxon>
        <taxon>Gunneridae</taxon>
        <taxon>Pentapetalae</taxon>
        <taxon>rosids</taxon>
        <taxon>fabids</taxon>
        <taxon>Fabales</taxon>
        <taxon>Fabaceae</taxon>
        <taxon>Papilionoideae</taxon>
        <taxon>50 kb inversion clade</taxon>
        <taxon>genistoids sensu lato</taxon>
        <taxon>core genistoids</taxon>
        <taxon>Crotalarieae</taxon>
        <taxon>Crotalaria</taxon>
    </lineage>
</organism>
<name>A0AAN9EEV9_CROPI</name>
<accession>A0AAN9EEV9</accession>
<reference evidence="2 3" key="1">
    <citation type="submission" date="2024-01" db="EMBL/GenBank/DDBJ databases">
        <title>The genomes of 5 underutilized Papilionoideae crops provide insights into root nodulation and disease resistanc.</title>
        <authorList>
            <person name="Yuan L."/>
        </authorList>
    </citation>
    <scope>NUCLEOTIDE SEQUENCE [LARGE SCALE GENOMIC DNA]</scope>
    <source>
        <strain evidence="2">ZHUSHIDOU_FW_LH</strain>
        <tissue evidence="2">Leaf</tissue>
    </source>
</reference>
<gene>
    <name evidence="2" type="ORF">RIF29_29625</name>
</gene>
<protein>
    <recommendedName>
        <fullName evidence="1">DUF7815 domain-containing protein</fullName>
    </recommendedName>
</protein>
<proteinExistence type="predicted"/>